<reference evidence="2 3" key="1">
    <citation type="submission" date="2024-01" db="EMBL/GenBank/DDBJ databases">
        <title>Genome insights into Plantactinospora veratri sp. nov.</title>
        <authorList>
            <person name="Wang L."/>
        </authorList>
    </citation>
    <scope>NUCLEOTIDE SEQUENCE [LARGE SCALE GENOMIC DNA]</scope>
    <source>
        <strain evidence="2 3">NEAU-FHS4</strain>
    </source>
</reference>
<keyword evidence="3" id="KW-1185">Reference proteome</keyword>
<feature type="transmembrane region" description="Helical" evidence="1">
    <location>
        <begin position="38"/>
        <end position="60"/>
    </location>
</feature>
<dbReference type="Proteomes" id="UP001339911">
    <property type="component" value="Unassembled WGS sequence"/>
</dbReference>
<accession>A0ABU7SG11</accession>
<keyword evidence="1" id="KW-0812">Transmembrane</keyword>
<dbReference type="EMBL" id="JAZGQL010000013">
    <property type="protein sequence ID" value="MEE6308856.1"/>
    <property type="molecule type" value="Genomic_DNA"/>
</dbReference>
<dbReference type="RefSeq" id="WP_331209143.1">
    <property type="nucleotide sequence ID" value="NZ_JAZGQL010000013.1"/>
</dbReference>
<evidence type="ECO:0008006" key="4">
    <source>
        <dbReference type="Google" id="ProtNLM"/>
    </source>
</evidence>
<name>A0ABU7SG11_9ACTN</name>
<sequence>MASEHVTTGEMTLRYTLTAEDLLDGFAAQSRSFHHPWYLRWPTTILTPVVVAAVLVRAALAGDFSTVVALAVLALLVVLMPIMVGVDLLLLRFLRNPRLIYRLNVGLLVRANPALTKPMTAVVDEVGVRVHNVGGEMRSGWTMHPLHVETERSFVLLASRRRGAAVLVLPKRGLGEADPAPLRALLAAHSSRLD</sequence>
<protein>
    <recommendedName>
        <fullName evidence="4">YcxB-like protein domain-containing protein</fullName>
    </recommendedName>
</protein>
<feature type="transmembrane region" description="Helical" evidence="1">
    <location>
        <begin position="66"/>
        <end position="94"/>
    </location>
</feature>
<evidence type="ECO:0000313" key="2">
    <source>
        <dbReference type="EMBL" id="MEE6308856.1"/>
    </source>
</evidence>
<keyword evidence="1" id="KW-1133">Transmembrane helix</keyword>
<comment type="caution">
    <text evidence="2">The sequence shown here is derived from an EMBL/GenBank/DDBJ whole genome shotgun (WGS) entry which is preliminary data.</text>
</comment>
<keyword evidence="1" id="KW-0472">Membrane</keyword>
<proteinExistence type="predicted"/>
<gene>
    <name evidence="2" type="ORF">V1634_18650</name>
</gene>
<evidence type="ECO:0000256" key="1">
    <source>
        <dbReference type="SAM" id="Phobius"/>
    </source>
</evidence>
<evidence type="ECO:0000313" key="3">
    <source>
        <dbReference type="Proteomes" id="UP001339911"/>
    </source>
</evidence>
<organism evidence="2 3">
    <name type="scientific">Plantactinospora veratri</name>
    <dbReference type="NCBI Taxonomy" id="1436122"/>
    <lineage>
        <taxon>Bacteria</taxon>
        <taxon>Bacillati</taxon>
        <taxon>Actinomycetota</taxon>
        <taxon>Actinomycetes</taxon>
        <taxon>Micromonosporales</taxon>
        <taxon>Micromonosporaceae</taxon>
        <taxon>Plantactinospora</taxon>
    </lineage>
</organism>